<accession>A0A7W7U9Y6</accession>
<dbReference type="RefSeq" id="WP_184932781.1">
    <property type="nucleotide sequence ID" value="NZ_JACHJY010000013.1"/>
</dbReference>
<gene>
    <name evidence="2" type="ORF">GGE06_007368</name>
</gene>
<organism evidence="2 3">
    <name type="scientific">Streptomyces nymphaeiformis</name>
    <dbReference type="NCBI Taxonomy" id="2663842"/>
    <lineage>
        <taxon>Bacteria</taxon>
        <taxon>Bacillati</taxon>
        <taxon>Actinomycetota</taxon>
        <taxon>Actinomycetes</taxon>
        <taxon>Kitasatosporales</taxon>
        <taxon>Streptomycetaceae</taxon>
        <taxon>Streptomyces</taxon>
    </lineage>
</organism>
<feature type="compositionally biased region" description="Gly residues" evidence="1">
    <location>
        <begin position="287"/>
        <end position="313"/>
    </location>
</feature>
<sequence>MSRRELPYLTHHGRLYPTQDARDRVEPLHGRVRVHEHSFRRLLDGERAPSVFLVRSAGPLSATGVLVASTAEECHRWVRAALDYVTAVDGITTELSAAHRRAAAVPWWRRLAARRAFDDWETTRQRYEDAMRAAAEAYEPVGREIRRAIRVAEEESAARARERARRAEEAGRRRARLAERAVWGWSVVTDEDRSAVYVFRHDVPRGEAPAPATPQASPSVDLASLRRALKELDLPDVLWDGPALAETERELEGVGFGRWWRDRFSEDYRTFTAPPPPPRGSSYRGNPSGGTATGGTGGFSGGHSGGFSCGGGF</sequence>
<dbReference type="EMBL" id="JACHJY010000013">
    <property type="protein sequence ID" value="MBB4986400.1"/>
    <property type="molecule type" value="Genomic_DNA"/>
</dbReference>
<evidence type="ECO:0000313" key="2">
    <source>
        <dbReference type="EMBL" id="MBB4986400.1"/>
    </source>
</evidence>
<keyword evidence="3" id="KW-1185">Reference proteome</keyword>
<name>A0A7W7U9Y6_9ACTN</name>
<reference evidence="2 3" key="1">
    <citation type="submission" date="2020-08" db="EMBL/GenBank/DDBJ databases">
        <title>Genomic Encyclopedia of Type Strains, Phase III (KMG-III): the genomes of soil and plant-associated and newly described type strains.</title>
        <authorList>
            <person name="Whitman W."/>
        </authorList>
    </citation>
    <scope>NUCLEOTIDE SEQUENCE [LARGE SCALE GENOMIC DNA]</scope>
    <source>
        <strain evidence="2 3">SFB5A</strain>
    </source>
</reference>
<evidence type="ECO:0000313" key="3">
    <source>
        <dbReference type="Proteomes" id="UP000582643"/>
    </source>
</evidence>
<comment type="caution">
    <text evidence="2">The sequence shown here is derived from an EMBL/GenBank/DDBJ whole genome shotgun (WGS) entry which is preliminary data.</text>
</comment>
<evidence type="ECO:0000256" key="1">
    <source>
        <dbReference type="SAM" id="MobiDB-lite"/>
    </source>
</evidence>
<dbReference type="Proteomes" id="UP000582643">
    <property type="component" value="Unassembled WGS sequence"/>
</dbReference>
<proteinExistence type="predicted"/>
<feature type="region of interest" description="Disordered" evidence="1">
    <location>
        <begin position="270"/>
        <end position="313"/>
    </location>
</feature>
<dbReference type="AlphaFoldDB" id="A0A7W7U9Y6"/>
<protein>
    <submittedName>
        <fullName evidence="2">Putative membrane protein YgcG</fullName>
    </submittedName>
</protein>